<organism evidence="2">
    <name type="scientific">Myoviridae sp. ctVDo27</name>
    <dbReference type="NCBI Taxonomy" id="2823548"/>
    <lineage>
        <taxon>Viruses</taxon>
        <taxon>Duplodnaviria</taxon>
        <taxon>Heunggongvirae</taxon>
        <taxon>Uroviricota</taxon>
        <taxon>Caudoviricetes</taxon>
    </lineage>
</organism>
<keyword evidence="1" id="KW-0472">Membrane</keyword>
<feature type="transmembrane region" description="Helical" evidence="1">
    <location>
        <begin position="6"/>
        <end position="27"/>
    </location>
</feature>
<accession>A0A8S5LHS4</accession>
<keyword evidence="1" id="KW-0812">Transmembrane</keyword>
<sequence>MNSTNIIATIIVILAFCSPFALIYWIVRKIKKHIAVRKNQKSENKKISQITLPDINLRSELVATPLKLSDPIVSEHQINFEKRLMSRIENALSRYDFVKKDKIQFLANELIHENLKHSKNILSLEEKRELNLNTRSKYPREFIDCFIGIKDFDFDPKFFCRNLKNTEHSILYCLDEINRLKECGFVNKVTLEGKGLWDNKEYNIDEIPEMEIIDYTEERVMFFIIGKIDSNDIIDTQHT</sequence>
<keyword evidence="1" id="KW-1133">Transmembrane helix</keyword>
<evidence type="ECO:0000313" key="2">
    <source>
        <dbReference type="EMBL" id="DAD69424.1"/>
    </source>
</evidence>
<evidence type="ECO:0000256" key="1">
    <source>
        <dbReference type="SAM" id="Phobius"/>
    </source>
</evidence>
<name>A0A8S5LHS4_9CAUD</name>
<reference evidence="2" key="1">
    <citation type="journal article" date="2021" name="Proc. Natl. Acad. Sci. U.S.A.">
        <title>A Catalog of Tens of Thousands of Viruses from Human Metagenomes Reveals Hidden Associations with Chronic Diseases.</title>
        <authorList>
            <person name="Tisza M.J."/>
            <person name="Buck C.B."/>
        </authorList>
    </citation>
    <scope>NUCLEOTIDE SEQUENCE</scope>
    <source>
        <strain evidence="2">CtVDo27</strain>
    </source>
</reference>
<dbReference type="EMBL" id="BK014720">
    <property type="protein sequence ID" value="DAD69424.1"/>
    <property type="molecule type" value="Genomic_DNA"/>
</dbReference>
<protein>
    <submittedName>
        <fullName evidence="2">Uncharacterized protein</fullName>
    </submittedName>
</protein>
<proteinExistence type="predicted"/>